<protein>
    <recommendedName>
        <fullName evidence="2">histidine kinase</fullName>
        <ecNumber evidence="2">2.7.13.3</ecNumber>
    </recommendedName>
</protein>
<feature type="coiled-coil region" evidence="9">
    <location>
        <begin position="248"/>
        <end position="282"/>
    </location>
</feature>
<dbReference type="InterPro" id="IPR036890">
    <property type="entry name" value="HATPase_C_sf"/>
</dbReference>
<evidence type="ECO:0000256" key="3">
    <source>
        <dbReference type="ARBA" id="ARBA00022553"/>
    </source>
</evidence>
<comment type="caution">
    <text evidence="12">The sequence shown here is derived from an EMBL/GenBank/DDBJ whole genome shotgun (WGS) entry which is preliminary data.</text>
</comment>
<name>A0ABT0Z3W3_9FLAO</name>
<keyword evidence="13" id="KW-1185">Reference proteome</keyword>
<organism evidence="12 13">
    <name type="scientific">Gramella jeungdoensis</name>
    <dbReference type="NCBI Taxonomy" id="708091"/>
    <lineage>
        <taxon>Bacteria</taxon>
        <taxon>Pseudomonadati</taxon>
        <taxon>Bacteroidota</taxon>
        <taxon>Flavobacteriia</taxon>
        <taxon>Flavobacteriales</taxon>
        <taxon>Flavobacteriaceae</taxon>
        <taxon>Christiangramia</taxon>
    </lineage>
</organism>
<feature type="domain" description="Histidine kinase" evidence="10">
    <location>
        <begin position="550"/>
        <end position="759"/>
    </location>
</feature>
<dbReference type="SUPFAM" id="SSF55874">
    <property type="entry name" value="ATPase domain of HSP90 chaperone/DNA topoisomerase II/histidine kinase"/>
    <property type="match status" value="1"/>
</dbReference>
<dbReference type="Pfam" id="PF00512">
    <property type="entry name" value="HisKA"/>
    <property type="match status" value="1"/>
</dbReference>
<dbReference type="InterPro" id="IPR005467">
    <property type="entry name" value="His_kinase_dom"/>
</dbReference>
<feature type="domain" description="PAS" evidence="11">
    <location>
        <begin position="19"/>
        <end position="76"/>
    </location>
</feature>
<dbReference type="CDD" id="cd00082">
    <property type="entry name" value="HisKA"/>
    <property type="match status" value="1"/>
</dbReference>
<dbReference type="PANTHER" id="PTHR43065:SF10">
    <property type="entry name" value="PEROXIDE STRESS-ACTIVATED HISTIDINE KINASE MAK3"/>
    <property type="match status" value="1"/>
</dbReference>
<dbReference type="Gene3D" id="3.30.565.10">
    <property type="entry name" value="Histidine kinase-like ATPase, C-terminal domain"/>
    <property type="match status" value="1"/>
</dbReference>
<evidence type="ECO:0000259" key="11">
    <source>
        <dbReference type="PROSITE" id="PS50112"/>
    </source>
</evidence>
<accession>A0ABT0Z3W3</accession>
<evidence type="ECO:0000256" key="4">
    <source>
        <dbReference type="ARBA" id="ARBA00022679"/>
    </source>
</evidence>
<keyword evidence="7 12" id="KW-0067">ATP-binding</keyword>
<keyword evidence="8" id="KW-0902">Two-component regulatory system</keyword>
<evidence type="ECO:0000256" key="5">
    <source>
        <dbReference type="ARBA" id="ARBA00022741"/>
    </source>
</evidence>
<dbReference type="Gene3D" id="1.10.287.130">
    <property type="match status" value="1"/>
</dbReference>
<evidence type="ECO:0000313" key="13">
    <source>
        <dbReference type="Proteomes" id="UP001155077"/>
    </source>
</evidence>
<dbReference type="CDD" id="cd00130">
    <property type="entry name" value="PAS"/>
    <property type="match status" value="1"/>
</dbReference>
<evidence type="ECO:0000256" key="9">
    <source>
        <dbReference type="SAM" id="Coils"/>
    </source>
</evidence>
<dbReference type="InterPro" id="IPR035965">
    <property type="entry name" value="PAS-like_dom_sf"/>
</dbReference>
<dbReference type="RefSeq" id="WP_252114537.1">
    <property type="nucleotide sequence ID" value="NZ_JAMSCK010000005.1"/>
</dbReference>
<evidence type="ECO:0000256" key="1">
    <source>
        <dbReference type="ARBA" id="ARBA00000085"/>
    </source>
</evidence>
<dbReference type="Gene3D" id="3.30.450.20">
    <property type="entry name" value="PAS domain"/>
    <property type="match status" value="4"/>
</dbReference>
<evidence type="ECO:0000256" key="7">
    <source>
        <dbReference type="ARBA" id="ARBA00022840"/>
    </source>
</evidence>
<evidence type="ECO:0000313" key="12">
    <source>
        <dbReference type="EMBL" id="MCM8570426.1"/>
    </source>
</evidence>
<keyword evidence="6" id="KW-0418">Kinase</keyword>
<evidence type="ECO:0000259" key="10">
    <source>
        <dbReference type="PROSITE" id="PS50109"/>
    </source>
</evidence>
<dbReference type="InterPro" id="IPR000014">
    <property type="entry name" value="PAS"/>
</dbReference>
<dbReference type="PANTHER" id="PTHR43065">
    <property type="entry name" value="SENSOR HISTIDINE KINASE"/>
    <property type="match status" value="1"/>
</dbReference>
<dbReference type="InterPro" id="IPR004358">
    <property type="entry name" value="Sig_transdc_His_kin-like_C"/>
</dbReference>
<dbReference type="InterPro" id="IPR036097">
    <property type="entry name" value="HisK_dim/P_sf"/>
</dbReference>
<keyword evidence="4" id="KW-0808">Transferase</keyword>
<dbReference type="SUPFAM" id="SSF47384">
    <property type="entry name" value="Homodimeric domain of signal transducing histidine kinase"/>
    <property type="match status" value="1"/>
</dbReference>
<dbReference type="InterPro" id="IPR013655">
    <property type="entry name" value="PAS_fold_3"/>
</dbReference>
<keyword evidence="5" id="KW-0547">Nucleotide-binding</keyword>
<dbReference type="PRINTS" id="PR00344">
    <property type="entry name" value="BCTRLSENSOR"/>
</dbReference>
<proteinExistence type="predicted"/>
<dbReference type="SMART" id="SM00387">
    <property type="entry name" value="HATPase_c"/>
    <property type="match status" value="1"/>
</dbReference>
<evidence type="ECO:0000256" key="6">
    <source>
        <dbReference type="ARBA" id="ARBA00022777"/>
    </source>
</evidence>
<dbReference type="Pfam" id="PF02518">
    <property type="entry name" value="HATPase_c"/>
    <property type="match status" value="1"/>
</dbReference>
<feature type="domain" description="PAS" evidence="11">
    <location>
        <begin position="405"/>
        <end position="479"/>
    </location>
</feature>
<evidence type="ECO:0000256" key="2">
    <source>
        <dbReference type="ARBA" id="ARBA00012438"/>
    </source>
</evidence>
<dbReference type="InterPro" id="IPR003661">
    <property type="entry name" value="HisK_dim/P_dom"/>
</dbReference>
<dbReference type="GO" id="GO:0005524">
    <property type="term" value="F:ATP binding"/>
    <property type="evidence" value="ECO:0007669"/>
    <property type="project" value="UniProtKB-KW"/>
</dbReference>
<dbReference type="EMBL" id="JAMSCK010000005">
    <property type="protein sequence ID" value="MCM8570426.1"/>
    <property type="molecule type" value="Genomic_DNA"/>
</dbReference>
<dbReference type="SMART" id="SM00388">
    <property type="entry name" value="HisKA"/>
    <property type="match status" value="1"/>
</dbReference>
<keyword evidence="3" id="KW-0597">Phosphoprotein</keyword>
<dbReference type="PROSITE" id="PS50112">
    <property type="entry name" value="PAS"/>
    <property type="match status" value="2"/>
</dbReference>
<dbReference type="PROSITE" id="PS50109">
    <property type="entry name" value="HIS_KIN"/>
    <property type="match status" value="1"/>
</dbReference>
<gene>
    <name evidence="12" type="ORF">NE848_13615</name>
</gene>
<dbReference type="Proteomes" id="UP001155077">
    <property type="component" value="Unassembled WGS sequence"/>
</dbReference>
<comment type="catalytic activity">
    <reaction evidence="1">
        <text>ATP + protein L-histidine = ADP + protein N-phospho-L-histidine.</text>
        <dbReference type="EC" id="2.7.13.3"/>
    </reaction>
</comment>
<dbReference type="InterPro" id="IPR003594">
    <property type="entry name" value="HATPase_dom"/>
</dbReference>
<dbReference type="Pfam" id="PF08447">
    <property type="entry name" value="PAS_3"/>
    <property type="match status" value="1"/>
</dbReference>
<sequence>MLYNTASGTVLPLRRYEFLVVQTADKEIRYINPVLEDYCGLKDMSLRENTDILKEIIHPDDYPVYLEHLNSLTANSCKKDKVISVRIKKKDGSWVSFCFNDRLYNWNMDGNQLILSLVYPSESSDEMATKQLANNEYRHLLQALDEAFCIIEMIFDEDGHPVDYLFQEINPAFEKQIDLKNVTGKTMRELIPDHEEHWFQTYGKVALTGEPIRFQFKAGKINNSWLDLYAFRLGDHNSRRVAVLFHNITDHKLAEEQMKLAKEELEQNARKRQEELRESNILLQTVFETTNRAVAVFRVLYDESGEIIDFRFIKANKILLEMYKGQNILGKTYLETSKHAVKMDVYNELKKAVKEGNTFDKEIYFDKDGYNHWFRVTGRPQKDLLIATLEDITERKVKDQELKDTIRFKKQLVRTSPETIVILNLNEQNVRYINKDIYPEEGLTRKRILGTPIVEIIPYVHPRDRERVMEFHKKILKSADDDIHDIEVRLQLKPNRWEWFSVRGKVFHRRDELWVDEYVLLVRNINQQKETQKALINAEKFSIMGDMARTLAHELRNPITSIGMATEVLSKKFPDSQKNGSLKYFNILNNSTKTLNDLVSNLLNSANYNQTVLKKQDLTEILESTLKKASDRIYLAGIDIQKDYKGSHYVLADREKLEIALLNIIVNASEATVPDEGVISIEIKEEEKDIMLRISDNGHGLEKEEMERLFDAFYTTKKTGVGVGLNSVKNILEEHDSRIEVASEPNQGTCFRIYFPKLN</sequence>
<reference evidence="12" key="1">
    <citation type="submission" date="2022-06" db="EMBL/GenBank/DDBJ databases">
        <title>Gramella sediminis sp. nov., isolated from deep-sea sediment of the Indian Ocean.</title>
        <authorList>
            <person name="Yang L."/>
        </authorList>
    </citation>
    <scope>NUCLEOTIDE SEQUENCE</scope>
    <source>
        <strain evidence="12">HMD3159</strain>
    </source>
</reference>
<dbReference type="SUPFAM" id="SSF55785">
    <property type="entry name" value="PYP-like sensor domain (PAS domain)"/>
    <property type="match status" value="4"/>
</dbReference>
<evidence type="ECO:0000256" key="8">
    <source>
        <dbReference type="ARBA" id="ARBA00023012"/>
    </source>
</evidence>
<keyword evidence="9" id="KW-0175">Coiled coil</keyword>
<dbReference type="EC" id="2.7.13.3" evidence="2"/>